<comment type="subcellular location">
    <subcellularLocation>
        <location evidence="1">Membrane</location>
        <topology evidence="1">Multi-pass membrane protein</topology>
    </subcellularLocation>
</comment>
<dbReference type="NCBIfam" id="TIGR01473">
    <property type="entry name" value="cyoE_ctaB"/>
    <property type="match status" value="1"/>
</dbReference>
<evidence type="ECO:0000256" key="10">
    <source>
        <dbReference type="SAM" id="Phobius"/>
    </source>
</evidence>
<proteinExistence type="inferred from homology"/>
<feature type="transmembrane region" description="Helical" evidence="10">
    <location>
        <begin position="334"/>
        <end position="352"/>
    </location>
</feature>
<accession>A0A8S9YPT1</accession>
<evidence type="ECO:0000256" key="4">
    <source>
        <dbReference type="ARBA" id="ARBA00022679"/>
    </source>
</evidence>
<keyword evidence="8 10" id="KW-0472">Membrane</keyword>
<comment type="similarity">
    <text evidence="2">Belongs to the UbiA prenyltransferase family.</text>
</comment>
<evidence type="ECO:0000256" key="9">
    <source>
        <dbReference type="ARBA" id="ARBA00030253"/>
    </source>
</evidence>
<dbReference type="Gene3D" id="1.10.357.140">
    <property type="entry name" value="UbiA prenyltransferase"/>
    <property type="match status" value="1"/>
</dbReference>
<feature type="transmembrane region" description="Helical" evidence="10">
    <location>
        <begin position="358"/>
        <end position="380"/>
    </location>
</feature>
<dbReference type="EMBL" id="JTDE01004326">
    <property type="protein sequence ID" value="KAF7255091.1"/>
    <property type="molecule type" value="Genomic_DNA"/>
</dbReference>
<evidence type="ECO:0000256" key="2">
    <source>
        <dbReference type="ARBA" id="ARBA00005985"/>
    </source>
</evidence>
<dbReference type="GO" id="GO:0006784">
    <property type="term" value="P:heme A biosynthetic process"/>
    <property type="evidence" value="ECO:0007669"/>
    <property type="project" value="TreeGrafter"/>
</dbReference>
<dbReference type="PANTHER" id="PTHR43448">
    <property type="entry name" value="PROTOHEME IX FARNESYLTRANSFERASE, MITOCHONDRIAL"/>
    <property type="match status" value="1"/>
</dbReference>
<feature type="transmembrane region" description="Helical" evidence="10">
    <location>
        <begin position="473"/>
        <end position="497"/>
    </location>
</feature>
<evidence type="ECO:0000256" key="6">
    <source>
        <dbReference type="ARBA" id="ARBA00022989"/>
    </source>
</evidence>
<evidence type="ECO:0000313" key="11">
    <source>
        <dbReference type="EMBL" id="KAF7255091.1"/>
    </source>
</evidence>
<keyword evidence="7" id="KW-0350">Heme biosynthesis</keyword>
<reference evidence="11" key="1">
    <citation type="submission" date="2019-07" db="EMBL/GenBank/DDBJ databases">
        <title>Annotation for the trematode Paragonimus miyazaki's.</title>
        <authorList>
            <person name="Choi Y.-J."/>
        </authorList>
    </citation>
    <scope>NUCLEOTIDE SEQUENCE</scope>
    <source>
        <strain evidence="11">Japan</strain>
    </source>
</reference>
<evidence type="ECO:0000256" key="1">
    <source>
        <dbReference type="ARBA" id="ARBA00004141"/>
    </source>
</evidence>
<dbReference type="InterPro" id="IPR044878">
    <property type="entry name" value="UbiA_sf"/>
</dbReference>
<dbReference type="CDD" id="cd13957">
    <property type="entry name" value="PT_UbiA_Cox10"/>
    <property type="match status" value="1"/>
</dbReference>
<dbReference type="Pfam" id="PF01040">
    <property type="entry name" value="UbiA"/>
    <property type="match status" value="1"/>
</dbReference>
<dbReference type="InterPro" id="IPR006369">
    <property type="entry name" value="Protohaem_IX_farnesylTrfase"/>
</dbReference>
<name>A0A8S9YPT1_9TREM</name>
<dbReference type="AlphaFoldDB" id="A0A8S9YPT1"/>
<keyword evidence="5 10" id="KW-0812">Transmembrane</keyword>
<organism evidence="11 12">
    <name type="scientific">Paragonimus skrjabini miyazakii</name>
    <dbReference type="NCBI Taxonomy" id="59628"/>
    <lineage>
        <taxon>Eukaryota</taxon>
        <taxon>Metazoa</taxon>
        <taxon>Spiralia</taxon>
        <taxon>Lophotrochozoa</taxon>
        <taxon>Platyhelminthes</taxon>
        <taxon>Trematoda</taxon>
        <taxon>Digenea</taxon>
        <taxon>Plagiorchiida</taxon>
        <taxon>Troglotremata</taxon>
        <taxon>Troglotrematidae</taxon>
        <taxon>Paragonimus</taxon>
    </lineage>
</organism>
<feature type="transmembrane region" description="Helical" evidence="10">
    <location>
        <begin position="205"/>
        <end position="225"/>
    </location>
</feature>
<dbReference type="GO" id="GO:0005739">
    <property type="term" value="C:mitochondrion"/>
    <property type="evidence" value="ECO:0007669"/>
    <property type="project" value="TreeGrafter"/>
</dbReference>
<feature type="transmembrane region" description="Helical" evidence="10">
    <location>
        <begin position="303"/>
        <end position="322"/>
    </location>
</feature>
<dbReference type="InterPro" id="IPR000537">
    <property type="entry name" value="UbiA_prenyltransferase"/>
</dbReference>
<evidence type="ECO:0000256" key="3">
    <source>
        <dbReference type="ARBA" id="ARBA00016335"/>
    </source>
</evidence>
<keyword evidence="6 10" id="KW-1133">Transmembrane helix</keyword>
<evidence type="ECO:0000256" key="5">
    <source>
        <dbReference type="ARBA" id="ARBA00022692"/>
    </source>
</evidence>
<dbReference type="PANTHER" id="PTHR43448:SF2">
    <property type="entry name" value="PROTOHEME IX FARNESYLTRANSFERASE, MITOCHONDRIAL"/>
    <property type="match status" value="1"/>
</dbReference>
<dbReference type="GO" id="GO:0016020">
    <property type="term" value="C:membrane"/>
    <property type="evidence" value="ECO:0007669"/>
    <property type="project" value="UniProtKB-SubCell"/>
</dbReference>
<dbReference type="GO" id="GO:0008495">
    <property type="term" value="F:protoheme IX farnesyltransferase activity"/>
    <property type="evidence" value="ECO:0007669"/>
    <property type="project" value="InterPro"/>
</dbReference>
<gene>
    <name evidence="11" type="ORF">EG68_07111</name>
</gene>
<evidence type="ECO:0000256" key="7">
    <source>
        <dbReference type="ARBA" id="ARBA00023133"/>
    </source>
</evidence>
<keyword evidence="4" id="KW-0808">Transferase</keyword>
<dbReference type="Proteomes" id="UP000822476">
    <property type="component" value="Unassembled WGS sequence"/>
</dbReference>
<evidence type="ECO:0000313" key="12">
    <source>
        <dbReference type="Proteomes" id="UP000822476"/>
    </source>
</evidence>
<dbReference type="InterPro" id="IPR030470">
    <property type="entry name" value="UbiA_prenylTrfase_CS"/>
</dbReference>
<comment type="caution">
    <text evidence="11">The sequence shown here is derived from an EMBL/GenBank/DDBJ whole genome shotgun (WGS) entry which is preliminary data.</text>
</comment>
<dbReference type="PROSITE" id="PS00943">
    <property type="entry name" value="UBIA"/>
    <property type="match status" value="1"/>
</dbReference>
<protein>
    <recommendedName>
        <fullName evidence="3">Protoheme IX farnesyltransferase, mitochondrial</fullName>
    </recommendedName>
    <alternativeName>
        <fullName evidence="9">Heme O synthase</fullName>
    </alternativeName>
</protein>
<dbReference type="OrthoDB" id="5211at2759"/>
<evidence type="ECO:0000256" key="8">
    <source>
        <dbReference type="ARBA" id="ARBA00023136"/>
    </source>
</evidence>
<sequence length="498" mass="52793">MLPRSFGPRPRYQLYLNTGVCCVHHNHPKSSSGHHAERMDSVAQTCCLSSSVTLKPKGDAVTITTVMQDRLFRSWQLLNISASIRSIKIPTSYVDVHYLLAPAFVSDLHSSGLPSSKLLMNSSIFPSVCREKPSDDAVLANRSALSASLGSHPHPRSACPESSLMRNLAAPVPTELINPVLTVHSVSDSIRKWLTIAAGLSKARLSLLVVSTAVVGCTLAASTTLASPVFLAHPVQTAVCLAIGTGLISAAANTVNQIIEIPFDSQMVRTRNRVLVRGITTPGRAGLFALCCAGSGLGVLYFLVNPLVAGLAAANMFLYTGVYTPLKQISQANTWIGALVGAVPPLMGWAAATGEIHSGSLILACLLYVWQFPHFMALSWNLRSEYAKAGYMMTAALEPTVCKHVAFRYAIASSLVCLAGAGCSALSLGPWAGCALGLTCLPPNIGLIYYAWQFARSSPGEGSSAAARKLFRATLFHLPVVMTAALAGTYFCTLTGFA</sequence>
<keyword evidence="12" id="KW-1185">Reference proteome</keyword>
<feature type="transmembrane region" description="Helical" evidence="10">
    <location>
        <begin position="231"/>
        <end position="253"/>
    </location>
</feature>